<dbReference type="RefSeq" id="XP_013398023.2">
    <property type="nucleotide sequence ID" value="XM_013542569.2"/>
</dbReference>
<proteinExistence type="predicted"/>
<dbReference type="PANTHER" id="PTHR33309:SF3">
    <property type="entry name" value="CCHC-TYPE DOMAIN-CONTAINING PROTEIN"/>
    <property type="match status" value="1"/>
</dbReference>
<sequence length="632" mass="70775">MGKRKVRVKKPFPEERKKILKESMRGGWGKPVFVESDDERENLPGASARKILKDLEQPSESSDSDREEETVATGYRLWHSGQLLESVNKSCVCRVCGGVVVLVESKQKRQGWACQMRWICTVCGGIPEEGWTSTSRKTGRFFEVNRASVLGMRAIGEGHTSAAKLSGYLSMPPPICSHSWLEHTQALGDKSRELASESMMAAAIRVKKLLHGSDVDINEVVDCGITIDGSWQTRSNSKHGFVAAISVDTGEVLDVHYMCTTCRTCDSFNSKPHTAAEEIEFHLTHFAQCPQNHDGSAQAMEAEGVSVLYNRSLELYNLRYNPFVGDGDSSAFRRVQREQPYGPEVALVKEECVGHVQKRMGSRLRRLVTSTKGMKLSDGKGLQGTGRLTMARIDSMQTFYGLAIRRNLQNLEGMVRETRAIPMHYSEEADHSLCPQGESSWCKWQVDKACGTDTYRMVEKPLPPAVIEAIQPIMDDLSDPVLLQGCLRGLTQNQNESFHSTVWNMVPKDQFQSSNAVTLGLYLAVLYFNDGLCKSNTELFQSVGIEMSESSRKCFKKLDCVRINRCAKDTSSAQKEKRRSRKRQKLQQVDAFRKVEGETYNSGEFHQGSRNAPKCKTCNKPRKGHKKGSCQK</sequence>
<feature type="region of interest" description="Disordered" evidence="1">
    <location>
        <begin position="601"/>
        <end position="632"/>
    </location>
</feature>
<dbReference type="AlphaFoldDB" id="A0A1S3IIS7"/>
<evidence type="ECO:0000259" key="2">
    <source>
        <dbReference type="Pfam" id="PF20700"/>
    </source>
</evidence>
<dbReference type="PANTHER" id="PTHR33309">
    <property type="entry name" value="KERATIN, ULTRA HIGH-SULFUR MATRIX PROTEIN-LIKE"/>
    <property type="match status" value="1"/>
</dbReference>
<gene>
    <name evidence="4" type="primary">LOC106164605</name>
</gene>
<protein>
    <submittedName>
        <fullName evidence="4">Uncharacterized protein LOC106164605</fullName>
    </submittedName>
</protein>
<evidence type="ECO:0000313" key="3">
    <source>
        <dbReference type="Proteomes" id="UP000085678"/>
    </source>
</evidence>
<dbReference type="InterPro" id="IPR049012">
    <property type="entry name" value="Mutator_transp_dom"/>
</dbReference>
<accession>A0A1S3IIS7</accession>
<reference evidence="4" key="1">
    <citation type="submission" date="2025-08" db="UniProtKB">
        <authorList>
            <consortium name="RefSeq"/>
        </authorList>
    </citation>
    <scope>IDENTIFICATION</scope>
    <source>
        <tissue evidence="4">Gonads</tissue>
    </source>
</reference>
<evidence type="ECO:0000313" key="4">
    <source>
        <dbReference type="RefSeq" id="XP_013398023.2"/>
    </source>
</evidence>
<feature type="compositionally biased region" description="Polar residues" evidence="1">
    <location>
        <begin position="601"/>
        <end position="610"/>
    </location>
</feature>
<organism evidence="3 4">
    <name type="scientific">Lingula anatina</name>
    <name type="common">Brachiopod</name>
    <name type="synonym">Lingula unguis</name>
    <dbReference type="NCBI Taxonomy" id="7574"/>
    <lineage>
        <taxon>Eukaryota</taxon>
        <taxon>Metazoa</taxon>
        <taxon>Spiralia</taxon>
        <taxon>Lophotrochozoa</taxon>
        <taxon>Brachiopoda</taxon>
        <taxon>Linguliformea</taxon>
        <taxon>Lingulata</taxon>
        <taxon>Lingulida</taxon>
        <taxon>Linguloidea</taxon>
        <taxon>Lingulidae</taxon>
        <taxon>Lingula</taxon>
    </lineage>
</organism>
<dbReference type="InParanoid" id="A0A1S3IIS7"/>
<feature type="compositionally biased region" description="Basic residues" evidence="1">
    <location>
        <begin position="617"/>
        <end position="632"/>
    </location>
</feature>
<dbReference type="Proteomes" id="UP000085678">
    <property type="component" value="Unplaced"/>
</dbReference>
<feature type="domain" description="Mutator-like transposase" evidence="2">
    <location>
        <begin position="74"/>
        <end position="442"/>
    </location>
</feature>
<dbReference type="OrthoDB" id="6277804at2759"/>
<dbReference type="GeneID" id="106164605"/>
<dbReference type="KEGG" id="lak:106164605"/>
<name>A0A1S3IIS7_LINAN</name>
<dbReference type="Pfam" id="PF20700">
    <property type="entry name" value="Mutator"/>
    <property type="match status" value="1"/>
</dbReference>
<keyword evidence="3" id="KW-1185">Reference proteome</keyword>
<feature type="region of interest" description="Disordered" evidence="1">
    <location>
        <begin position="35"/>
        <end position="68"/>
    </location>
</feature>
<evidence type="ECO:0000256" key="1">
    <source>
        <dbReference type="SAM" id="MobiDB-lite"/>
    </source>
</evidence>